<evidence type="ECO:0000259" key="2">
    <source>
        <dbReference type="Pfam" id="PF06439"/>
    </source>
</evidence>
<name>A0A4R2GJW4_9BACT</name>
<dbReference type="GO" id="GO:0016787">
    <property type="term" value="F:hydrolase activity"/>
    <property type="evidence" value="ECO:0007669"/>
    <property type="project" value="InterPro"/>
</dbReference>
<evidence type="ECO:0000313" key="4">
    <source>
        <dbReference type="Proteomes" id="UP000295221"/>
    </source>
</evidence>
<dbReference type="Pfam" id="PF06439">
    <property type="entry name" value="3keto-disac_hyd"/>
    <property type="match status" value="1"/>
</dbReference>
<evidence type="ECO:0000313" key="3">
    <source>
        <dbReference type="EMBL" id="TCO07700.1"/>
    </source>
</evidence>
<dbReference type="OrthoDB" id="259356at2"/>
<comment type="caution">
    <text evidence="3">The sequence shown here is derived from an EMBL/GenBank/DDBJ whole genome shotgun (WGS) entry which is preliminary data.</text>
</comment>
<protein>
    <submittedName>
        <fullName evidence="3">Uncharacterized protein DUF1080</fullName>
    </submittedName>
</protein>
<dbReference type="Proteomes" id="UP000295221">
    <property type="component" value="Unassembled WGS sequence"/>
</dbReference>
<dbReference type="AlphaFoldDB" id="A0A4R2GJW4"/>
<proteinExistence type="predicted"/>
<keyword evidence="4" id="KW-1185">Reference proteome</keyword>
<gene>
    <name evidence="3" type="ORF">EV194_10784</name>
</gene>
<dbReference type="Gene3D" id="2.60.120.560">
    <property type="entry name" value="Exo-inulinase, domain 1"/>
    <property type="match status" value="1"/>
</dbReference>
<feature type="domain" description="3-keto-alpha-glucoside-1,2-lyase/3-keto-2-hydroxy-glucal hydratase" evidence="2">
    <location>
        <begin position="24"/>
        <end position="212"/>
    </location>
</feature>
<dbReference type="InterPro" id="IPR010496">
    <property type="entry name" value="AL/BT2_dom"/>
</dbReference>
<sequence>MKTQKIFIIVILLLINSSFYAQTSISLFNEESSSDWHKVLQSEADPDTVFFFSDCILNAKGDPFAYIRTTEKYENYELNLEWRWVENATNSGVLLAITGEDAVWPHCIEAQLRDQSAGDLVLMHEGAKATVNGVKHQVDPNVRWVSVVEKFEEASEKDHGEWNHYRIRFYNGDLKLWVNGILQMSASKVHPTNGYIGLQSEGSWIQFRNIALTPLVY</sequence>
<evidence type="ECO:0000256" key="1">
    <source>
        <dbReference type="SAM" id="SignalP"/>
    </source>
</evidence>
<dbReference type="RefSeq" id="WP_132434023.1">
    <property type="nucleotide sequence ID" value="NZ_SLWK01000007.1"/>
</dbReference>
<reference evidence="3 4" key="1">
    <citation type="submission" date="2019-03" db="EMBL/GenBank/DDBJ databases">
        <title>Genomic Encyclopedia of Type Strains, Phase IV (KMG-IV): sequencing the most valuable type-strain genomes for metagenomic binning, comparative biology and taxonomic classification.</title>
        <authorList>
            <person name="Goeker M."/>
        </authorList>
    </citation>
    <scope>NUCLEOTIDE SEQUENCE [LARGE SCALE GENOMIC DNA]</scope>
    <source>
        <strain evidence="3 4">DSM 24179</strain>
    </source>
</reference>
<feature type="chain" id="PRO_5020527820" evidence="1">
    <location>
        <begin position="22"/>
        <end position="217"/>
    </location>
</feature>
<organism evidence="3 4">
    <name type="scientific">Natronoflexus pectinivorans</name>
    <dbReference type="NCBI Taxonomy" id="682526"/>
    <lineage>
        <taxon>Bacteria</taxon>
        <taxon>Pseudomonadati</taxon>
        <taxon>Bacteroidota</taxon>
        <taxon>Bacteroidia</taxon>
        <taxon>Marinilabiliales</taxon>
        <taxon>Marinilabiliaceae</taxon>
        <taxon>Natronoflexus</taxon>
    </lineage>
</organism>
<dbReference type="EMBL" id="SLWK01000007">
    <property type="protein sequence ID" value="TCO07700.1"/>
    <property type="molecule type" value="Genomic_DNA"/>
</dbReference>
<feature type="signal peptide" evidence="1">
    <location>
        <begin position="1"/>
        <end position="21"/>
    </location>
</feature>
<keyword evidence="1" id="KW-0732">Signal</keyword>
<accession>A0A4R2GJW4</accession>